<dbReference type="EMBL" id="JACHVA010000081">
    <property type="protein sequence ID" value="MBC2602020.1"/>
    <property type="molecule type" value="Genomic_DNA"/>
</dbReference>
<protein>
    <recommendedName>
        <fullName evidence="4">Cbb3-type cytochrome oxidase assembly protein CcoS</fullName>
    </recommendedName>
</protein>
<feature type="region of interest" description="Disordered" evidence="1">
    <location>
        <begin position="31"/>
        <end position="54"/>
    </location>
</feature>
<sequence>MNVIGLTILISLLLATLFLCLFLFLHQRHSGSPEQDSLQPLREEDQRTSQESSQ</sequence>
<evidence type="ECO:0000313" key="2">
    <source>
        <dbReference type="EMBL" id="MBC2602020.1"/>
    </source>
</evidence>
<evidence type="ECO:0000313" key="3">
    <source>
        <dbReference type="Proteomes" id="UP000525652"/>
    </source>
</evidence>
<reference evidence="2 3" key="1">
    <citation type="submission" date="2020-07" db="EMBL/GenBank/DDBJ databases">
        <authorList>
            <person name="Feng X."/>
        </authorList>
    </citation>
    <scope>NUCLEOTIDE SEQUENCE [LARGE SCALE GENOMIC DNA]</scope>
    <source>
        <strain evidence="2 3">JCM14086</strain>
    </source>
</reference>
<dbReference type="AlphaFoldDB" id="A0A7X1AXW2"/>
<accession>A0A7X1AXW2</accession>
<name>A0A7X1AXW2_9BACT</name>
<comment type="caution">
    <text evidence="2">The sequence shown here is derived from an EMBL/GenBank/DDBJ whole genome shotgun (WGS) entry which is preliminary data.</text>
</comment>
<dbReference type="Proteomes" id="UP000525652">
    <property type="component" value="Unassembled WGS sequence"/>
</dbReference>
<organism evidence="2 3">
    <name type="scientific">Puniceicoccus vermicola</name>
    <dbReference type="NCBI Taxonomy" id="388746"/>
    <lineage>
        <taxon>Bacteria</taxon>
        <taxon>Pseudomonadati</taxon>
        <taxon>Verrucomicrobiota</taxon>
        <taxon>Opitutia</taxon>
        <taxon>Puniceicoccales</taxon>
        <taxon>Puniceicoccaceae</taxon>
        <taxon>Puniceicoccus</taxon>
    </lineage>
</organism>
<evidence type="ECO:0000256" key="1">
    <source>
        <dbReference type="SAM" id="MobiDB-lite"/>
    </source>
</evidence>
<keyword evidence="3" id="KW-1185">Reference proteome</keyword>
<evidence type="ECO:0008006" key="4">
    <source>
        <dbReference type="Google" id="ProtNLM"/>
    </source>
</evidence>
<gene>
    <name evidence="2" type="ORF">H5P30_09555</name>
</gene>
<proteinExistence type="predicted"/>
<dbReference type="RefSeq" id="WP_185692719.1">
    <property type="nucleotide sequence ID" value="NZ_JACHVA010000081.1"/>
</dbReference>